<evidence type="ECO:0000256" key="1">
    <source>
        <dbReference type="SAM" id="MobiDB-lite"/>
    </source>
</evidence>
<feature type="region of interest" description="Disordered" evidence="1">
    <location>
        <begin position="46"/>
        <end position="65"/>
    </location>
</feature>
<dbReference type="EMBL" id="JANPWB010000010">
    <property type="protein sequence ID" value="KAJ1137186.1"/>
    <property type="molecule type" value="Genomic_DNA"/>
</dbReference>
<gene>
    <name evidence="2" type="ORF">NDU88_003599</name>
</gene>
<protein>
    <submittedName>
        <fullName evidence="2">Uncharacterized protein</fullName>
    </submittedName>
</protein>
<comment type="caution">
    <text evidence="2">The sequence shown here is derived from an EMBL/GenBank/DDBJ whole genome shotgun (WGS) entry which is preliminary data.</text>
</comment>
<keyword evidence="3" id="KW-1185">Reference proteome</keyword>
<evidence type="ECO:0000313" key="3">
    <source>
        <dbReference type="Proteomes" id="UP001066276"/>
    </source>
</evidence>
<dbReference type="AlphaFoldDB" id="A0AAV7QCJ7"/>
<name>A0AAV7QCJ7_PLEWA</name>
<sequence>MSWATAARDVDPCSPQDACTTLGTNSGAAGCVRAPHTSINEVVSPLLQSQPQSDQGPGTGSLRWPHATWLRQQPGLRLSMAQSHFTPSPPPDCGGGSSNSYPVDDFRIDGGPGMELSKAHKSRSPSWLRHLSPAFFMQYDVPRQKR</sequence>
<evidence type="ECO:0000313" key="2">
    <source>
        <dbReference type="EMBL" id="KAJ1137186.1"/>
    </source>
</evidence>
<dbReference type="Proteomes" id="UP001066276">
    <property type="component" value="Chromosome 6"/>
</dbReference>
<feature type="compositionally biased region" description="Low complexity" evidence="1">
    <location>
        <begin position="46"/>
        <end position="56"/>
    </location>
</feature>
<proteinExistence type="predicted"/>
<organism evidence="2 3">
    <name type="scientific">Pleurodeles waltl</name>
    <name type="common">Iberian ribbed newt</name>
    <dbReference type="NCBI Taxonomy" id="8319"/>
    <lineage>
        <taxon>Eukaryota</taxon>
        <taxon>Metazoa</taxon>
        <taxon>Chordata</taxon>
        <taxon>Craniata</taxon>
        <taxon>Vertebrata</taxon>
        <taxon>Euteleostomi</taxon>
        <taxon>Amphibia</taxon>
        <taxon>Batrachia</taxon>
        <taxon>Caudata</taxon>
        <taxon>Salamandroidea</taxon>
        <taxon>Salamandridae</taxon>
        <taxon>Pleurodelinae</taxon>
        <taxon>Pleurodeles</taxon>
    </lineage>
</organism>
<reference evidence="2" key="1">
    <citation type="journal article" date="2022" name="bioRxiv">
        <title>Sequencing and chromosome-scale assembly of the giantPleurodeles waltlgenome.</title>
        <authorList>
            <person name="Brown T."/>
            <person name="Elewa A."/>
            <person name="Iarovenko S."/>
            <person name="Subramanian E."/>
            <person name="Araus A.J."/>
            <person name="Petzold A."/>
            <person name="Susuki M."/>
            <person name="Suzuki K.-i.T."/>
            <person name="Hayashi T."/>
            <person name="Toyoda A."/>
            <person name="Oliveira C."/>
            <person name="Osipova E."/>
            <person name="Leigh N.D."/>
            <person name="Simon A."/>
            <person name="Yun M.H."/>
        </authorList>
    </citation>
    <scope>NUCLEOTIDE SEQUENCE</scope>
    <source>
        <strain evidence="2">20211129_DDA</strain>
        <tissue evidence="2">Liver</tissue>
    </source>
</reference>
<accession>A0AAV7QCJ7</accession>
<feature type="region of interest" description="Disordered" evidence="1">
    <location>
        <begin position="76"/>
        <end position="126"/>
    </location>
</feature>